<reference evidence="1" key="2">
    <citation type="journal article" date="2024" name="Plant">
        <title>Genomic evolution and insights into agronomic trait innovations of Sesamum species.</title>
        <authorList>
            <person name="Miao H."/>
            <person name="Wang L."/>
            <person name="Qu L."/>
            <person name="Liu H."/>
            <person name="Sun Y."/>
            <person name="Le M."/>
            <person name="Wang Q."/>
            <person name="Wei S."/>
            <person name="Zheng Y."/>
            <person name="Lin W."/>
            <person name="Duan Y."/>
            <person name="Cao H."/>
            <person name="Xiong S."/>
            <person name="Wang X."/>
            <person name="Wei L."/>
            <person name="Li C."/>
            <person name="Ma Q."/>
            <person name="Ju M."/>
            <person name="Zhao R."/>
            <person name="Li G."/>
            <person name="Mu C."/>
            <person name="Tian Q."/>
            <person name="Mei H."/>
            <person name="Zhang T."/>
            <person name="Gao T."/>
            <person name="Zhang H."/>
        </authorList>
    </citation>
    <scope>NUCLEOTIDE SEQUENCE</scope>
    <source>
        <strain evidence="1">G02</strain>
    </source>
</reference>
<accession>A0AAW2LPT3</accession>
<comment type="caution">
    <text evidence="1">The sequence shown here is derived from an EMBL/GenBank/DDBJ whole genome shotgun (WGS) entry which is preliminary data.</text>
</comment>
<evidence type="ECO:0000313" key="1">
    <source>
        <dbReference type="EMBL" id="KAL0319736.1"/>
    </source>
</evidence>
<dbReference type="AlphaFoldDB" id="A0AAW2LPT3"/>
<organism evidence="1">
    <name type="scientific">Sesamum radiatum</name>
    <name type="common">Black benniseed</name>
    <dbReference type="NCBI Taxonomy" id="300843"/>
    <lineage>
        <taxon>Eukaryota</taxon>
        <taxon>Viridiplantae</taxon>
        <taxon>Streptophyta</taxon>
        <taxon>Embryophyta</taxon>
        <taxon>Tracheophyta</taxon>
        <taxon>Spermatophyta</taxon>
        <taxon>Magnoliopsida</taxon>
        <taxon>eudicotyledons</taxon>
        <taxon>Gunneridae</taxon>
        <taxon>Pentapetalae</taxon>
        <taxon>asterids</taxon>
        <taxon>lamiids</taxon>
        <taxon>Lamiales</taxon>
        <taxon>Pedaliaceae</taxon>
        <taxon>Sesamum</taxon>
    </lineage>
</organism>
<name>A0AAW2LPT3_SESRA</name>
<dbReference type="SUPFAM" id="SSF56672">
    <property type="entry name" value="DNA/RNA polymerases"/>
    <property type="match status" value="1"/>
</dbReference>
<protein>
    <submittedName>
        <fullName evidence="1">Uncharacterized protein</fullName>
    </submittedName>
</protein>
<dbReference type="Gene3D" id="3.10.10.10">
    <property type="entry name" value="HIV Type 1 Reverse Transcriptase, subunit A, domain 1"/>
    <property type="match status" value="1"/>
</dbReference>
<sequence length="109" mass="12445">MARIGTMMSLQAEECLIQFLIYNKEVFAWSMMDLHGISPDVITHCLKVNPDAKSVKQKKRMFGAERSQAIKEEVEKLLKAKYVRPVEYPEWLANVVLVPNGAYVLTSQT</sequence>
<dbReference type="InterPro" id="IPR043502">
    <property type="entry name" value="DNA/RNA_pol_sf"/>
</dbReference>
<dbReference type="EMBL" id="JACGWJ010000024">
    <property type="protein sequence ID" value="KAL0319736.1"/>
    <property type="molecule type" value="Genomic_DNA"/>
</dbReference>
<gene>
    <name evidence="1" type="ORF">Sradi_5235100</name>
</gene>
<proteinExistence type="predicted"/>
<reference evidence="1" key="1">
    <citation type="submission" date="2020-06" db="EMBL/GenBank/DDBJ databases">
        <authorList>
            <person name="Li T."/>
            <person name="Hu X."/>
            <person name="Zhang T."/>
            <person name="Song X."/>
            <person name="Zhang H."/>
            <person name="Dai N."/>
            <person name="Sheng W."/>
            <person name="Hou X."/>
            <person name="Wei L."/>
        </authorList>
    </citation>
    <scope>NUCLEOTIDE SEQUENCE</scope>
    <source>
        <strain evidence="1">G02</strain>
        <tissue evidence="1">Leaf</tissue>
    </source>
</reference>